<sequence length="66" mass="8250">MGKREELLRRYEKLSRAAMQDKPDSCKRYVYYRPDFKYRRCQFSRCPYGKQTDVFRQKPLKRDKFS</sequence>
<evidence type="ECO:0000313" key="2">
    <source>
        <dbReference type="Proteomes" id="UP000295184"/>
    </source>
</evidence>
<reference evidence="1 2" key="1">
    <citation type="submission" date="2019-03" db="EMBL/GenBank/DDBJ databases">
        <title>Genomic Encyclopedia of Type Strains, Phase IV (KMG-IV): sequencing the most valuable type-strain genomes for metagenomic binning, comparative biology and taxonomic classification.</title>
        <authorList>
            <person name="Goeker M."/>
        </authorList>
    </citation>
    <scope>NUCLEOTIDE SEQUENCE [LARGE SCALE GENOMIC DNA]</scope>
    <source>
        <strain evidence="1 2">DSM 100451</strain>
    </source>
</reference>
<accession>A0A4R1QRC8</accession>
<dbReference type="RefSeq" id="WP_058965518.1">
    <property type="nucleotide sequence ID" value="NZ_SLUM01000013.1"/>
</dbReference>
<evidence type="ECO:0000313" key="1">
    <source>
        <dbReference type="EMBL" id="TCL56358.1"/>
    </source>
</evidence>
<organism evidence="1 2">
    <name type="scientific">Allofournierella massiliensis</name>
    <dbReference type="NCBI Taxonomy" id="1650663"/>
    <lineage>
        <taxon>Bacteria</taxon>
        <taxon>Bacillati</taxon>
        <taxon>Bacillota</taxon>
        <taxon>Clostridia</taxon>
        <taxon>Eubacteriales</taxon>
        <taxon>Oscillospiraceae</taxon>
        <taxon>Allofournierella</taxon>
    </lineage>
</organism>
<dbReference type="Proteomes" id="UP000295184">
    <property type="component" value="Unassembled WGS sequence"/>
</dbReference>
<name>A0A4R1QRC8_9FIRM</name>
<comment type="caution">
    <text evidence="1">The sequence shown here is derived from an EMBL/GenBank/DDBJ whole genome shotgun (WGS) entry which is preliminary data.</text>
</comment>
<protein>
    <submittedName>
        <fullName evidence="1">Uncharacterized protein</fullName>
    </submittedName>
</protein>
<proteinExistence type="predicted"/>
<dbReference type="AlphaFoldDB" id="A0A4R1QRC8"/>
<dbReference type="EMBL" id="SLUM01000013">
    <property type="protein sequence ID" value="TCL56358.1"/>
    <property type="molecule type" value="Genomic_DNA"/>
</dbReference>
<gene>
    <name evidence="1" type="ORF">EDD77_11316</name>
</gene>
<dbReference type="STRING" id="1650663.GCA_001486665_02535"/>